<feature type="domain" description="ABC transporter" evidence="10">
    <location>
        <begin position="385"/>
        <end position="632"/>
    </location>
</feature>
<name>A0A9Q0M3E3_BLOTA</name>
<dbReference type="Pfam" id="PF19055">
    <property type="entry name" value="ABC2_membrane_7"/>
    <property type="match status" value="1"/>
</dbReference>
<sequence>MTTRCPPEKALRPCKCHHHERITCNESFTYSIGHVFKAIGPSLRYEDRLYLEPYTIGPLYKELILSNRHMVEMDNNQFHTVRFEKITLVDMISLERIRIAAFNGTINELQSFTIKGDNRLTLRFVNELFDSLSTLVNVRDMHLELNNLRMIPSYSFRVPSEQHGRMRLERLRIISRSLVQISSYAFADLHSIRSIKIHSLIGLQRIAAHAFDIAQPSNRSVIIDLRSNQLTVNSFELDSFQHVGRPIHLQLSDNNLTTISRDVFERFLDTDLSNKMQLADNPLECDCTMFWIMKNRSIYVNQVLSALCEGFAELWKLDENAFRKCAHDPEYMPRLIFRNDAAIQLMFAPQLILLPIREQSSHSEKNVSDRIQSQVDLASISWHNIEVFSKQKKRLFCLGTGPQPHQIIRKGYLRPGSTLAIMGSSGAGKTTLLNVLTARNLSMFDVNGVVKINGKQADVQTITDLTAYVQQEDLFIPTMTVREHLVFQAMIRMNSNMSINEKVDRIDHVMSELSLFKCADTRVGGVGEFKGISGGEMKRLSFAVEILTNPSIMFCDEPTSGLDAFMAQNLIKMIGRMAKKGRTIICTIHQPSTDVFNLFDNLLLLANGRVAYMGPRSEALHYFNELGYRCPPHYNPADFFVRELAIIPGNEMEGINKITWVCDYYERKNPSEILNRRQSSFLQTEIKSRYTASVWQQYKALAWRSSIVSSRQPMLSYIRLMQAINALAVINTFCKEMAIFNREHCSGMYQTLPYFLCKNLTEFPVFVIIPLCFVSICYYMVGFTSDSMVNILFTVSVAILTSTIGVGYGYFMSCLSANTDFALAVSPPLLMPLQMFGGFFVNNNNIPSYFKWARVISWFRYGFELLMYNQWYNVKSLKCDSYNEANSTNSLTNDENIGGNSLMKKSSSSTPSMCFADGEKVLEFYAMETNNVIENFAILLLISLILRILAYICLLVRSRVR</sequence>
<dbReference type="InterPro" id="IPR050352">
    <property type="entry name" value="ABCG_transporters"/>
</dbReference>
<feature type="transmembrane region" description="Helical" evidence="9">
    <location>
        <begin position="936"/>
        <end position="956"/>
    </location>
</feature>
<evidence type="ECO:0000256" key="9">
    <source>
        <dbReference type="SAM" id="Phobius"/>
    </source>
</evidence>
<evidence type="ECO:0000256" key="5">
    <source>
        <dbReference type="ARBA" id="ARBA00022741"/>
    </source>
</evidence>
<dbReference type="PROSITE" id="PS50893">
    <property type="entry name" value="ABC_TRANSPORTER_2"/>
    <property type="match status" value="1"/>
</dbReference>
<dbReference type="InterPro" id="IPR032675">
    <property type="entry name" value="LRR_dom_sf"/>
</dbReference>
<feature type="transmembrane region" description="Helical" evidence="9">
    <location>
        <begin position="763"/>
        <end position="781"/>
    </location>
</feature>
<keyword evidence="5" id="KW-0547">Nucleotide-binding</keyword>
<dbReference type="Gene3D" id="3.40.50.300">
    <property type="entry name" value="P-loop containing nucleotide triphosphate hydrolases"/>
    <property type="match status" value="1"/>
</dbReference>
<dbReference type="Gene3D" id="3.80.10.10">
    <property type="entry name" value="Ribonuclease Inhibitor"/>
    <property type="match status" value="1"/>
</dbReference>
<dbReference type="Pfam" id="PF00005">
    <property type="entry name" value="ABC_tran"/>
    <property type="match status" value="1"/>
</dbReference>
<dbReference type="InterPro" id="IPR043926">
    <property type="entry name" value="ABCG_dom"/>
</dbReference>
<dbReference type="GO" id="GO:0140359">
    <property type="term" value="F:ABC-type transporter activity"/>
    <property type="evidence" value="ECO:0007669"/>
    <property type="project" value="InterPro"/>
</dbReference>
<keyword evidence="3" id="KW-0813">Transport</keyword>
<dbReference type="InterPro" id="IPR017871">
    <property type="entry name" value="ABC_transporter-like_CS"/>
</dbReference>
<dbReference type="GO" id="GO:0016887">
    <property type="term" value="F:ATP hydrolysis activity"/>
    <property type="evidence" value="ECO:0007669"/>
    <property type="project" value="InterPro"/>
</dbReference>
<evidence type="ECO:0000313" key="11">
    <source>
        <dbReference type="EMBL" id="KAJ6218551.1"/>
    </source>
</evidence>
<dbReference type="Pfam" id="PF01061">
    <property type="entry name" value="ABC2_membrane"/>
    <property type="match status" value="1"/>
</dbReference>
<dbReference type="PROSITE" id="PS00211">
    <property type="entry name" value="ABC_TRANSPORTER_1"/>
    <property type="match status" value="1"/>
</dbReference>
<comment type="subcellular location">
    <subcellularLocation>
        <location evidence="1">Membrane</location>
        <topology evidence="1">Multi-pass membrane protein</topology>
    </subcellularLocation>
</comment>
<feature type="transmembrane region" description="Helical" evidence="9">
    <location>
        <begin position="821"/>
        <end position="841"/>
    </location>
</feature>
<keyword evidence="4 9" id="KW-0812">Transmembrane</keyword>
<dbReference type="Proteomes" id="UP001142055">
    <property type="component" value="Chromosome 3"/>
</dbReference>
<proteinExistence type="inferred from homology"/>
<dbReference type="GO" id="GO:0005524">
    <property type="term" value="F:ATP binding"/>
    <property type="evidence" value="ECO:0007669"/>
    <property type="project" value="UniProtKB-KW"/>
</dbReference>
<gene>
    <name evidence="11" type="ORF">RDWZM_009708</name>
</gene>
<accession>A0A9Q0M3E3</accession>
<dbReference type="EMBL" id="JAPWDV010000003">
    <property type="protein sequence ID" value="KAJ6218551.1"/>
    <property type="molecule type" value="Genomic_DNA"/>
</dbReference>
<comment type="similarity">
    <text evidence="2">Belongs to the ABC transporter superfamily. ABCG family. Eye pigment precursor importer (TC 3.A.1.204) subfamily.</text>
</comment>
<dbReference type="PANTHER" id="PTHR48041:SF139">
    <property type="entry name" value="PROTEIN SCARLET"/>
    <property type="match status" value="1"/>
</dbReference>
<evidence type="ECO:0000256" key="6">
    <source>
        <dbReference type="ARBA" id="ARBA00022840"/>
    </source>
</evidence>
<dbReference type="SMART" id="SM00382">
    <property type="entry name" value="AAA"/>
    <property type="match status" value="1"/>
</dbReference>
<evidence type="ECO:0000259" key="10">
    <source>
        <dbReference type="PROSITE" id="PS50893"/>
    </source>
</evidence>
<dbReference type="PANTHER" id="PTHR48041">
    <property type="entry name" value="ABC TRANSPORTER G FAMILY MEMBER 28"/>
    <property type="match status" value="1"/>
</dbReference>
<dbReference type="InterPro" id="IPR027417">
    <property type="entry name" value="P-loop_NTPase"/>
</dbReference>
<protein>
    <recommendedName>
        <fullName evidence="10">ABC transporter domain-containing protein</fullName>
    </recommendedName>
</protein>
<dbReference type="InterPro" id="IPR003439">
    <property type="entry name" value="ABC_transporter-like_ATP-bd"/>
</dbReference>
<feature type="transmembrane region" description="Helical" evidence="9">
    <location>
        <begin position="787"/>
        <end position="809"/>
    </location>
</feature>
<comment type="caution">
    <text evidence="11">The sequence shown here is derived from an EMBL/GenBank/DDBJ whole genome shotgun (WGS) entry which is preliminary data.</text>
</comment>
<dbReference type="SUPFAM" id="SSF52540">
    <property type="entry name" value="P-loop containing nucleoside triphosphate hydrolases"/>
    <property type="match status" value="1"/>
</dbReference>
<evidence type="ECO:0000256" key="8">
    <source>
        <dbReference type="ARBA" id="ARBA00023136"/>
    </source>
</evidence>
<keyword evidence="6" id="KW-0067">ATP-binding</keyword>
<dbReference type="AlphaFoldDB" id="A0A9Q0M3E3"/>
<dbReference type="InterPro" id="IPR003593">
    <property type="entry name" value="AAA+_ATPase"/>
</dbReference>
<keyword evidence="8 9" id="KW-0472">Membrane</keyword>
<keyword evidence="12" id="KW-1185">Reference proteome</keyword>
<evidence type="ECO:0000256" key="7">
    <source>
        <dbReference type="ARBA" id="ARBA00022989"/>
    </source>
</evidence>
<dbReference type="SUPFAM" id="SSF52058">
    <property type="entry name" value="L domain-like"/>
    <property type="match status" value="1"/>
</dbReference>
<evidence type="ECO:0000256" key="2">
    <source>
        <dbReference type="ARBA" id="ARBA00005814"/>
    </source>
</evidence>
<evidence type="ECO:0000313" key="12">
    <source>
        <dbReference type="Proteomes" id="UP001142055"/>
    </source>
</evidence>
<evidence type="ECO:0000256" key="4">
    <source>
        <dbReference type="ARBA" id="ARBA00022692"/>
    </source>
</evidence>
<organism evidence="11 12">
    <name type="scientific">Blomia tropicalis</name>
    <name type="common">Mite</name>
    <dbReference type="NCBI Taxonomy" id="40697"/>
    <lineage>
        <taxon>Eukaryota</taxon>
        <taxon>Metazoa</taxon>
        <taxon>Ecdysozoa</taxon>
        <taxon>Arthropoda</taxon>
        <taxon>Chelicerata</taxon>
        <taxon>Arachnida</taxon>
        <taxon>Acari</taxon>
        <taxon>Acariformes</taxon>
        <taxon>Sarcoptiformes</taxon>
        <taxon>Astigmata</taxon>
        <taxon>Glycyphagoidea</taxon>
        <taxon>Echimyopodidae</taxon>
        <taxon>Blomia</taxon>
    </lineage>
</organism>
<evidence type="ECO:0000256" key="1">
    <source>
        <dbReference type="ARBA" id="ARBA00004141"/>
    </source>
</evidence>
<reference evidence="11" key="1">
    <citation type="submission" date="2022-12" db="EMBL/GenBank/DDBJ databases">
        <title>Genome assemblies of Blomia tropicalis.</title>
        <authorList>
            <person name="Cui Y."/>
        </authorList>
    </citation>
    <scope>NUCLEOTIDE SEQUENCE</scope>
    <source>
        <tissue evidence="11">Adult mites</tissue>
    </source>
</reference>
<dbReference type="GO" id="GO:0005886">
    <property type="term" value="C:plasma membrane"/>
    <property type="evidence" value="ECO:0007669"/>
    <property type="project" value="TreeGrafter"/>
</dbReference>
<dbReference type="InterPro" id="IPR013525">
    <property type="entry name" value="ABC2_TM"/>
</dbReference>
<keyword evidence="7 9" id="KW-1133">Transmembrane helix</keyword>
<evidence type="ECO:0000256" key="3">
    <source>
        <dbReference type="ARBA" id="ARBA00022448"/>
    </source>
</evidence>